<dbReference type="KEGG" id="hra:EI982_02890"/>
<dbReference type="GeneID" id="43368448"/>
<dbReference type="InterPro" id="IPR029065">
    <property type="entry name" value="Enolase_C-like"/>
</dbReference>
<dbReference type="SFLD" id="SFLDS00001">
    <property type="entry name" value="Enolase"/>
    <property type="match status" value="1"/>
</dbReference>
<dbReference type="PANTHER" id="PTHR48080:SF2">
    <property type="entry name" value="D-GALACTONATE DEHYDRATASE"/>
    <property type="match status" value="1"/>
</dbReference>
<dbReference type="AlphaFoldDB" id="A0A6B9F0S0"/>
<dbReference type="EC" id="4.2.1.6" evidence="3"/>
<protein>
    <submittedName>
        <fullName evidence="3">Galactonate dehydratase</fullName>
        <ecNumber evidence="3">4.2.1.6</ecNumber>
    </submittedName>
</protein>
<dbReference type="EMBL" id="CP034345">
    <property type="protein sequence ID" value="QGX93805.1"/>
    <property type="molecule type" value="Genomic_DNA"/>
</dbReference>
<dbReference type="InterPro" id="IPR034593">
    <property type="entry name" value="DgoD-like"/>
</dbReference>
<dbReference type="SMART" id="SM00922">
    <property type="entry name" value="MR_MLE"/>
    <property type="match status" value="1"/>
</dbReference>
<dbReference type="Gene3D" id="3.30.390.10">
    <property type="entry name" value="Enolase-like, N-terminal domain"/>
    <property type="match status" value="1"/>
</dbReference>
<evidence type="ECO:0000259" key="2">
    <source>
        <dbReference type="SMART" id="SM00922"/>
    </source>
</evidence>
<dbReference type="NCBIfam" id="NF010624">
    <property type="entry name" value="PRK14017.1"/>
    <property type="match status" value="1"/>
</dbReference>
<organism evidence="3 4">
    <name type="scientific">Haloplanus rallus</name>
    <dbReference type="NCBI Taxonomy" id="1816183"/>
    <lineage>
        <taxon>Archaea</taxon>
        <taxon>Methanobacteriati</taxon>
        <taxon>Methanobacteriota</taxon>
        <taxon>Stenosarchaea group</taxon>
        <taxon>Halobacteria</taxon>
        <taxon>Halobacteriales</taxon>
        <taxon>Haloferacaceae</taxon>
        <taxon>Haloplanus</taxon>
    </lineage>
</organism>
<dbReference type="SUPFAM" id="SSF51604">
    <property type="entry name" value="Enolase C-terminal domain-like"/>
    <property type="match status" value="1"/>
</dbReference>
<accession>A0A6B9F0S0</accession>
<dbReference type="SUPFAM" id="SSF54826">
    <property type="entry name" value="Enolase N-terminal domain-like"/>
    <property type="match status" value="1"/>
</dbReference>
<dbReference type="Proteomes" id="UP000428325">
    <property type="component" value="Chromosome"/>
</dbReference>
<proteinExistence type="predicted"/>
<dbReference type="Pfam" id="PF13378">
    <property type="entry name" value="MR_MLE_C"/>
    <property type="match status" value="1"/>
</dbReference>
<dbReference type="Pfam" id="PF02746">
    <property type="entry name" value="MR_MLE_N"/>
    <property type="match status" value="1"/>
</dbReference>
<dbReference type="InterPro" id="IPR018110">
    <property type="entry name" value="Mandel_Rmase/mucon_lact_enz_CS"/>
</dbReference>
<dbReference type="InterPro" id="IPR029017">
    <property type="entry name" value="Enolase-like_N"/>
</dbReference>
<evidence type="ECO:0000256" key="1">
    <source>
        <dbReference type="ARBA" id="ARBA00023239"/>
    </source>
</evidence>
<evidence type="ECO:0000313" key="3">
    <source>
        <dbReference type="EMBL" id="QGX93805.1"/>
    </source>
</evidence>
<dbReference type="RefSeq" id="WP_157688041.1">
    <property type="nucleotide sequence ID" value="NZ_CP034345.1"/>
</dbReference>
<keyword evidence="4" id="KW-1185">Reference proteome</keyword>
<dbReference type="InterPro" id="IPR013342">
    <property type="entry name" value="Mandelate_racemase_C"/>
</dbReference>
<dbReference type="InterPro" id="IPR013341">
    <property type="entry name" value="Mandelate_racemase_N_dom"/>
</dbReference>
<evidence type="ECO:0000313" key="4">
    <source>
        <dbReference type="Proteomes" id="UP000428325"/>
    </source>
</evidence>
<dbReference type="OrthoDB" id="42605at2157"/>
<keyword evidence="1 3" id="KW-0456">Lyase</keyword>
<dbReference type="GO" id="GO:0008869">
    <property type="term" value="F:galactonate dehydratase activity"/>
    <property type="evidence" value="ECO:0007669"/>
    <property type="project" value="UniProtKB-EC"/>
</dbReference>
<name>A0A6B9F0S0_9EURY</name>
<dbReference type="Gene3D" id="3.20.20.120">
    <property type="entry name" value="Enolase-like C-terminal domain"/>
    <property type="match status" value="1"/>
</dbReference>
<sequence>MHVTGYELFSVPPRWLFLKLTTSDGTVGWGEPALEGRTRTVRAAVSELVEDFLLGNDPMEIERHWQRCYRGGHYRGGPILSSAIAGIDQALWDIKGQQLGVPVYQLLGGRARDRIPLYQWVGGDQPAEVAADAERAVDDGYSVVKLTMTARSHARNSEEVVEIAEDRVAAVDDAVGDEADIAVDCRGRISKGRLPRLASVLEPYGVRFLEEPVLPDQNESLERLSPAVGAPMATGQRMYTRWDFKRVLGNDAVAIVQPDISHAGGISEVKKIAAMAEAYDVDVMPKCPVGPISLAACLQIDFSTPNAVLQEQSIGVHEPAGNEHLRYLEDPAVFEYEDGDLEPPTEPGLGIDVDESYVREQSEKEIRWQTPLWHHEDGSVAEW</sequence>
<dbReference type="PROSITE" id="PS00908">
    <property type="entry name" value="MR_MLE_1"/>
    <property type="match status" value="1"/>
</dbReference>
<feature type="domain" description="Mandelate racemase/muconate lactonizing enzyme C-terminal" evidence="2">
    <location>
        <begin position="126"/>
        <end position="231"/>
    </location>
</feature>
<dbReference type="PANTHER" id="PTHR48080">
    <property type="entry name" value="D-GALACTONATE DEHYDRATASE-RELATED"/>
    <property type="match status" value="1"/>
</dbReference>
<reference evidence="3 4" key="1">
    <citation type="submission" date="2018-12" db="EMBL/GenBank/DDBJ databases">
        <title>Complete genome sequence of Haloplanus rallus MBLA0036.</title>
        <authorList>
            <person name="Nam Y.-d."/>
            <person name="Kang J."/>
            <person name="Chung W.-H."/>
            <person name="Park Y.S."/>
        </authorList>
    </citation>
    <scope>NUCLEOTIDE SEQUENCE [LARGE SCALE GENOMIC DNA]</scope>
    <source>
        <strain evidence="3 4">MBLA0036</strain>
    </source>
</reference>
<dbReference type="GO" id="GO:0009063">
    <property type="term" value="P:amino acid catabolic process"/>
    <property type="evidence" value="ECO:0007669"/>
    <property type="project" value="InterPro"/>
</dbReference>
<dbReference type="InterPro" id="IPR036849">
    <property type="entry name" value="Enolase-like_C_sf"/>
</dbReference>
<gene>
    <name evidence="3" type="ORF">EI982_02890</name>
</gene>